<name>A0A841JTS6_9BACT</name>
<feature type="region of interest" description="Disordered" evidence="1">
    <location>
        <begin position="250"/>
        <end position="276"/>
    </location>
</feature>
<feature type="compositionally biased region" description="Polar residues" evidence="1">
    <location>
        <begin position="254"/>
        <end position="276"/>
    </location>
</feature>
<dbReference type="RefSeq" id="WP_050059687.1">
    <property type="nucleotide sequence ID" value="NZ_JACHEK010000005.1"/>
</dbReference>
<dbReference type="AlphaFoldDB" id="A0A841JTS6"/>
<protein>
    <recommendedName>
        <fullName evidence="4">Helix-turn-helix domain-containing protein</fullName>
    </recommendedName>
</protein>
<dbReference type="InterPro" id="IPR036388">
    <property type="entry name" value="WH-like_DNA-bd_sf"/>
</dbReference>
<dbReference type="Proteomes" id="UP000538666">
    <property type="component" value="Unassembled WGS sequence"/>
</dbReference>
<sequence length="390" mass="43354">MAESTTEHKLATLHGVVVGQDRHRTGMIWAWERLPRLVELGMDRAERDALMAIMAFTKIGDGTEAWPSQKSLVQLSGLKKSALNEALANLEQAQIIKREVRPRPQNTRYKVLPEQNGLVWKQVVRSTDTPGDGVSARRNIRQTDIDTPGDGVSARRNIRQTDIDTPRGGVSILRQTDIDTPRGGHEQVYLTSGVKQVYPTRATAGRSPEDSEPSIRVNQEMEEPTEPLTSTRGKFGAVMQRPKTVLRPTGKFATGQTTTPAQSSKPAQTVPPVQSTPEQELANWYFRLIGKPSREAGASRTTWAPIFRSLIDEYGTERIKLTAEYGDADINAEGHGWAAQMARFSGCSATWFREHFASMDRARQIKTAKPQQASTPVAQLKPHVPDWNEI</sequence>
<accession>A0A841JTS6</accession>
<evidence type="ECO:0008006" key="4">
    <source>
        <dbReference type="Google" id="ProtNLM"/>
    </source>
</evidence>
<reference evidence="2 3" key="1">
    <citation type="submission" date="2020-08" db="EMBL/GenBank/DDBJ databases">
        <title>Genomic Encyclopedia of Type Strains, Phase IV (KMG-IV): sequencing the most valuable type-strain genomes for metagenomic binning, comparative biology and taxonomic classification.</title>
        <authorList>
            <person name="Goeker M."/>
        </authorList>
    </citation>
    <scope>NUCLEOTIDE SEQUENCE [LARGE SCALE GENOMIC DNA]</scope>
    <source>
        <strain evidence="2 3">DSM 103733</strain>
    </source>
</reference>
<evidence type="ECO:0000256" key="1">
    <source>
        <dbReference type="SAM" id="MobiDB-lite"/>
    </source>
</evidence>
<keyword evidence="3" id="KW-1185">Reference proteome</keyword>
<organism evidence="2 3">
    <name type="scientific">Silvibacterium bohemicum</name>
    <dbReference type="NCBI Taxonomy" id="1577686"/>
    <lineage>
        <taxon>Bacteria</taxon>
        <taxon>Pseudomonadati</taxon>
        <taxon>Acidobacteriota</taxon>
        <taxon>Terriglobia</taxon>
        <taxon>Terriglobales</taxon>
        <taxon>Acidobacteriaceae</taxon>
        <taxon>Silvibacterium</taxon>
    </lineage>
</organism>
<dbReference type="Gene3D" id="1.10.10.10">
    <property type="entry name" value="Winged helix-like DNA-binding domain superfamily/Winged helix DNA-binding domain"/>
    <property type="match status" value="1"/>
</dbReference>
<gene>
    <name evidence="2" type="ORF">HNQ77_002692</name>
</gene>
<dbReference type="EMBL" id="JACHEK010000005">
    <property type="protein sequence ID" value="MBB6144736.1"/>
    <property type="molecule type" value="Genomic_DNA"/>
</dbReference>
<evidence type="ECO:0000313" key="2">
    <source>
        <dbReference type="EMBL" id="MBB6144736.1"/>
    </source>
</evidence>
<feature type="region of interest" description="Disordered" evidence="1">
    <location>
        <begin position="369"/>
        <end position="390"/>
    </location>
</feature>
<proteinExistence type="predicted"/>
<feature type="region of interest" description="Disordered" evidence="1">
    <location>
        <begin position="201"/>
        <end position="230"/>
    </location>
</feature>
<evidence type="ECO:0000313" key="3">
    <source>
        <dbReference type="Proteomes" id="UP000538666"/>
    </source>
</evidence>
<comment type="caution">
    <text evidence="2">The sequence shown here is derived from an EMBL/GenBank/DDBJ whole genome shotgun (WGS) entry which is preliminary data.</text>
</comment>